<feature type="transmembrane region" description="Helical" evidence="6">
    <location>
        <begin position="753"/>
        <end position="776"/>
    </location>
</feature>
<accession>A0A2N9LAP2</accession>
<dbReference type="AlphaFoldDB" id="A0A2N9LAP2"/>
<keyword evidence="5 6" id="KW-0472">Membrane</keyword>
<evidence type="ECO:0000256" key="4">
    <source>
        <dbReference type="ARBA" id="ARBA00022989"/>
    </source>
</evidence>
<feature type="transmembrane region" description="Helical" evidence="6">
    <location>
        <begin position="52"/>
        <end position="77"/>
    </location>
</feature>
<dbReference type="NCBIfam" id="TIGR04408">
    <property type="entry name" value="LptG_lptG"/>
    <property type="match status" value="1"/>
</dbReference>
<reference evidence="8" key="1">
    <citation type="submission" date="2018-02" db="EMBL/GenBank/DDBJ databases">
        <authorList>
            <person name="Hausmann B."/>
        </authorList>
    </citation>
    <scope>NUCLEOTIDE SEQUENCE [LARGE SCALE GENOMIC DNA]</scope>
    <source>
        <strain evidence="8">Peat soil MAG SbA5</strain>
    </source>
</reference>
<evidence type="ECO:0000256" key="5">
    <source>
        <dbReference type="ARBA" id="ARBA00023136"/>
    </source>
</evidence>
<dbReference type="GO" id="GO:0043190">
    <property type="term" value="C:ATP-binding cassette (ABC) transporter complex"/>
    <property type="evidence" value="ECO:0007669"/>
    <property type="project" value="InterPro"/>
</dbReference>
<keyword evidence="3 6" id="KW-0812">Transmembrane</keyword>
<feature type="transmembrane region" description="Helical" evidence="6">
    <location>
        <begin position="724"/>
        <end position="741"/>
    </location>
</feature>
<feature type="transmembrane region" description="Helical" evidence="6">
    <location>
        <begin position="282"/>
        <end position="300"/>
    </location>
</feature>
<name>A0A2N9LAP2_9BACT</name>
<feature type="transmembrane region" description="Helical" evidence="6">
    <location>
        <begin position="699"/>
        <end position="717"/>
    </location>
</feature>
<protein>
    <submittedName>
        <fullName evidence="7">Permease, YjgP/YjgQ family</fullName>
    </submittedName>
</protein>
<feature type="transmembrane region" description="Helical" evidence="6">
    <location>
        <begin position="424"/>
        <end position="445"/>
    </location>
</feature>
<proteinExistence type="predicted"/>
<evidence type="ECO:0000256" key="2">
    <source>
        <dbReference type="ARBA" id="ARBA00022475"/>
    </source>
</evidence>
<dbReference type="InterPro" id="IPR030923">
    <property type="entry name" value="LptG"/>
</dbReference>
<evidence type="ECO:0000313" key="7">
    <source>
        <dbReference type="EMBL" id="SPE20311.1"/>
    </source>
</evidence>
<evidence type="ECO:0000313" key="8">
    <source>
        <dbReference type="Proteomes" id="UP000239735"/>
    </source>
</evidence>
<dbReference type="PANTHER" id="PTHR33529:SF6">
    <property type="entry name" value="YJGP_YJGQ FAMILY PERMEASE"/>
    <property type="match status" value="1"/>
</dbReference>
<sequence length="780" mass="86777">MRILTRYILGEIISLTLIGFALFTFILFIPYLPHILEVVVRSSSTWSDVAQVFLFTLPNLFKVTIPMAVLWGLLLGYSRLASDSEIIAMRASGLGIGYFVRVASIVAITGTLLGLGNSIYLAPRSNQAIVALEQSLEKSQASFEIQPHVFYEDFRDYVLYVQDVRSGAGAANWVHVFMADVSDPANPIVTTAESATVVNDNSQELIMRLRNGLRDETVADQPGQSNISTFNTTDMPLALGQQNDIHLGRLETALYAMPFSSLLQRVHGPDGKRYLIELHNRFAYPVACLVLMLVGVPLGVSSRRGGKSSGFVFTILLVFVYYFLSSTGIALGQQNRLPAFLAVWSANLLFAAAGVFLLWQMATGGRILSAISVWISRLPKLKAPAKPNGFPLSGLLDRIQPRAPRSVPRSIFPRILDAYIVREFLTIFFVVLSGFVLLMIVFTFFDLVGDILRNHISLAIVGEYLVNLTPSMLYQIAPLAVLIAALVTFGVLNRNSEIVAIKATGISLYRLVIPIVAIAIGLAVSLFLFDQYYLPQANRRQEALRNIIKGRPPQTYLNPNEKWIFGQKPLPGEPGHIFYYEFFDPVSNEFANISVFEFDPSSFQLTRRVFARRAIWNPDSNVWLFQSGWVLDIQGAEPKAYRNFLETSLPEIHSGPDYFKKEALQSQEMNFGQLNRYIRDLRQSGFDTKRLSVQLWDKLSYPMIAVVMAVLAIPFALSMGRRGSLSGIAIAIAVALAYWVINLMFEAMGNVNYLPAVMAAWSADVLFALAGGYLLLRTPT</sequence>
<feature type="transmembrane region" description="Helical" evidence="6">
    <location>
        <begin position="12"/>
        <end position="32"/>
    </location>
</feature>
<keyword evidence="4 6" id="KW-1133">Transmembrane helix</keyword>
<feature type="transmembrane region" description="Helical" evidence="6">
    <location>
        <begin position="312"/>
        <end position="331"/>
    </location>
</feature>
<evidence type="ECO:0000256" key="6">
    <source>
        <dbReference type="SAM" id="Phobius"/>
    </source>
</evidence>
<gene>
    <name evidence="7" type="ORF">SBA5_290165</name>
</gene>
<evidence type="ECO:0000256" key="1">
    <source>
        <dbReference type="ARBA" id="ARBA00004651"/>
    </source>
</evidence>
<dbReference type="EMBL" id="OKRB01000085">
    <property type="protein sequence ID" value="SPE20311.1"/>
    <property type="molecule type" value="Genomic_DNA"/>
</dbReference>
<dbReference type="Pfam" id="PF03739">
    <property type="entry name" value="LptF_LptG"/>
    <property type="match status" value="2"/>
</dbReference>
<dbReference type="GO" id="GO:0015920">
    <property type="term" value="P:lipopolysaccharide transport"/>
    <property type="evidence" value="ECO:0007669"/>
    <property type="project" value="TreeGrafter"/>
</dbReference>
<dbReference type="InterPro" id="IPR005495">
    <property type="entry name" value="LptG/LptF_permease"/>
</dbReference>
<feature type="transmembrane region" description="Helical" evidence="6">
    <location>
        <begin position="508"/>
        <end position="529"/>
    </location>
</feature>
<dbReference type="PANTHER" id="PTHR33529">
    <property type="entry name" value="SLR0882 PROTEIN-RELATED"/>
    <property type="match status" value="1"/>
</dbReference>
<dbReference type="GO" id="GO:0055085">
    <property type="term" value="P:transmembrane transport"/>
    <property type="evidence" value="ECO:0007669"/>
    <property type="project" value="InterPro"/>
</dbReference>
<organism evidence="7 8">
    <name type="scientific">Candidatus Sulfuritelmatomonas gaucii</name>
    <dbReference type="NCBI Taxonomy" id="2043161"/>
    <lineage>
        <taxon>Bacteria</taxon>
        <taxon>Pseudomonadati</taxon>
        <taxon>Acidobacteriota</taxon>
        <taxon>Terriglobia</taxon>
        <taxon>Terriglobales</taxon>
        <taxon>Acidobacteriaceae</taxon>
        <taxon>Candidatus Sulfuritelmatomonas</taxon>
    </lineage>
</organism>
<evidence type="ECO:0000256" key="3">
    <source>
        <dbReference type="ARBA" id="ARBA00022692"/>
    </source>
</evidence>
<feature type="transmembrane region" description="Helical" evidence="6">
    <location>
        <begin position="337"/>
        <end position="359"/>
    </location>
</feature>
<keyword evidence="2" id="KW-1003">Cell membrane</keyword>
<dbReference type="OrthoDB" id="9780716at2"/>
<feature type="transmembrane region" description="Helical" evidence="6">
    <location>
        <begin position="98"/>
        <end position="122"/>
    </location>
</feature>
<dbReference type="Proteomes" id="UP000239735">
    <property type="component" value="Unassembled WGS sequence"/>
</dbReference>
<comment type="subcellular location">
    <subcellularLocation>
        <location evidence="1">Cell membrane</location>
        <topology evidence="1">Multi-pass membrane protein</topology>
    </subcellularLocation>
</comment>
<feature type="transmembrane region" description="Helical" evidence="6">
    <location>
        <begin position="472"/>
        <end position="492"/>
    </location>
</feature>